<proteinExistence type="predicted"/>
<evidence type="ECO:0000313" key="2">
    <source>
        <dbReference type="Proteomes" id="UP001596150"/>
    </source>
</evidence>
<evidence type="ECO:0000313" key="1">
    <source>
        <dbReference type="EMBL" id="MFC5518774.1"/>
    </source>
</evidence>
<name>A0ABW0Q1N4_9HYPH</name>
<comment type="caution">
    <text evidence="1">The sequence shown here is derived from an EMBL/GenBank/DDBJ whole genome shotgun (WGS) entry which is preliminary data.</text>
</comment>
<dbReference type="EMBL" id="JBHSML010000014">
    <property type="protein sequence ID" value="MFC5518774.1"/>
    <property type="molecule type" value="Genomic_DNA"/>
</dbReference>
<gene>
    <name evidence="1" type="ORF">ACFPP9_23565</name>
</gene>
<sequence>MGISQLVGRLEPSEAKPWRTWAIGFFLDRELRKRDRALFDLAIDSKLRGCDLLEIKIGMPMAALAIRTHSMAACRIFGSNLRRRSNDGTAMGLIDRFRGAPRTTLAPSDANGPARADWWISPKDLNFGK</sequence>
<dbReference type="Proteomes" id="UP001596150">
    <property type="component" value="Unassembled WGS sequence"/>
</dbReference>
<dbReference type="RefSeq" id="WP_266344463.1">
    <property type="nucleotide sequence ID" value="NZ_JAPKNH010000005.1"/>
</dbReference>
<protein>
    <submittedName>
        <fullName evidence="1">Uncharacterized protein</fullName>
    </submittedName>
</protein>
<organism evidence="1 2">
    <name type="scientific">Kaistia terrae</name>
    <dbReference type="NCBI Taxonomy" id="537017"/>
    <lineage>
        <taxon>Bacteria</taxon>
        <taxon>Pseudomonadati</taxon>
        <taxon>Pseudomonadota</taxon>
        <taxon>Alphaproteobacteria</taxon>
        <taxon>Hyphomicrobiales</taxon>
        <taxon>Kaistiaceae</taxon>
        <taxon>Kaistia</taxon>
    </lineage>
</organism>
<reference evidence="2" key="1">
    <citation type="journal article" date="2019" name="Int. J. Syst. Evol. Microbiol.">
        <title>The Global Catalogue of Microorganisms (GCM) 10K type strain sequencing project: providing services to taxonomists for standard genome sequencing and annotation.</title>
        <authorList>
            <consortium name="The Broad Institute Genomics Platform"/>
            <consortium name="The Broad Institute Genome Sequencing Center for Infectious Disease"/>
            <person name="Wu L."/>
            <person name="Ma J."/>
        </authorList>
    </citation>
    <scope>NUCLEOTIDE SEQUENCE [LARGE SCALE GENOMIC DNA]</scope>
    <source>
        <strain evidence="2">KACC 12633</strain>
    </source>
</reference>
<keyword evidence="2" id="KW-1185">Reference proteome</keyword>
<accession>A0ABW0Q1N4</accession>